<feature type="domain" description="Resolvase/invertase-type recombinase catalytic" evidence="1">
    <location>
        <begin position="1"/>
        <end position="40"/>
    </location>
</feature>
<dbReference type="RefSeq" id="WP_094156705.1">
    <property type="nucleotide sequence ID" value="NZ_CP020028.1"/>
</dbReference>
<dbReference type="AlphaFoldDB" id="A0A222WSL5"/>
<dbReference type="EMBL" id="CP020028">
    <property type="protein sequence ID" value="ASR49527.1"/>
    <property type="molecule type" value="Genomic_DNA"/>
</dbReference>
<evidence type="ECO:0000259" key="1">
    <source>
        <dbReference type="PROSITE" id="PS51736"/>
    </source>
</evidence>
<proteinExistence type="predicted"/>
<organism evidence="2 3">
    <name type="scientific">Paenibacillus kribbensis</name>
    <dbReference type="NCBI Taxonomy" id="172713"/>
    <lineage>
        <taxon>Bacteria</taxon>
        <taxon>Bacillati</taxon>
        <taxon>Bacillota</taxon>
        <taxon>Bacilli</taxon>
        <taxon>Bacillales</taxon>
        <taxon>Paenibacillaceae</taxon>
        <taxon>Paenibacillus</taxon>
    </lineage>
</organism>
<evidence type="ECO:0000313" key="2">
    <source>
        <dbReference type="EMBL" id="ASR49527.1"/>
    </source>
</evidence>
<dbReference type="InterPro" id="IPR036162">
    <property type="entry name" value="Resolvase-like_N_sf"/>
</dbReference>
<dbReference type="SUPFAM" id="SSF53041">
    <property type="entry name" value="Resolvase-like"/>
    <property type="match status" value="1"/>
</dbReference>
<name>A0A222WSL5_9BACL</name>
<dbReference type="GO" id="GO:0003677">
    <property type="term" value="F:DNA binding"/>
    <property type="evidence" value="ECO:0007669"/>
    <property type="project" value="InterPro"/>
</dbReference>
<dbReference type="Proteomes" id="UP000214666">
    <property type="component" value="Chromosome"/>
</dbReference>
<accession>A0A222WSL5</accession>
<reference evidence="2 3" key="1">
    <citation type="submission" date="2017-03" db="EMBL/GenBank/DDBJ databases">
        <title>Complete genome sequence of Paenibacillus Kribbensis producing bioflocculants.</title>
        <authorList>
            <person name="Lee H.-G."/>
            <person name="Oh H.-M."/>
        </authorList>
    </citation>
    <scope>NUCLEOTIDE SEQUENCE [LARGE SCALE GENOMIC DNA]</scope>
    <source>
        <strain evidence="2 3">AM49</strain>
    </source>
</reference>
<gene>
    <name evidence="2" type="ORF">B4V02_23985</name>
</gene>
<dbReference type="OrthoDB" id="9797501at2"/>
<dbReference type="PROSITE" id="PS51736">
    <property type="entry name" value="RECOMBINASES_3"/>
    <property type="match status" value="1"/>
</dbReference>
<sequence length="94" mass="10892">MTTTLLEDQFLSMLACGAELERKKNRVRQAEGIAVAKKEGVKFGRPRRQIGPEFIQIYDKWKSGKITASDALRELRMGKTSFYRYVGEYEKNRT</sequence>
<keyword evidence="3" id="KW-1185">Reference proteome</keyword>
<dbReference type="KEGG" id="pkb:B4V02_23985"/>
<dbReference type="GO" id="GO:0000150">
    <property type="term" value="F:DNA strand exchange activity"/>
    <property type="evidence" value="ECO:0007669"/>
    <property type="project" value="InterPro"/>
</dbReference>
<evidence type="ECO:0000313" key="3">
    <source>
        <dbReference type="Proteomes" id="UP000214666"/>
    </source>
</evidence>
<dbReference type="InterPro" id="IPR006119">
    <property type="entry name" value="Resolv_N"/>
</dbReference>
<protein>
    <recommendedName>
        <fullName evidence="1">Resolvase/invertase-type recombinase catalytic domain-containing protein</fullName>
    </recommendedName>
</protein>